<evidence type="ECO:0000256" key="5">
    <source>
        <dbReference type="ARBA" id="ARBA00022989"/>
    </source>
</evidence>
<comment type="subcellular location">
    <subcellularLocation>
        <location evidence="1">Membrane</location>
        <topology evidence="1">Multi-pass membrane protein</topology>
    </subcellularLocation>
</comment>
<keyword evidence="4 7" id="KW-0812">Transmembrane</keyword>
<evidence type="ECO:0000256" key="6">
    <source>
        <dbReference type="ARBA" id="ARBA00023136"/>
    </source>
</evidence>
<keyword evidence="5 7" id="KW-1133">Transmembrane helix</keyword>
<dbReference type="Proteomes" id="UP000624325">
    <property type="component" value="Unassembled WGS sequence"/>
</dbReference>
<evidence type="ECO:0000256" key="7">
    <source>
        <dbReference type="SAM" id="Phobius"/>
    </source>
</evidence>
<dbReference type="InterPro" id="IPR029044">
    <property type="entry name" value="Nucleotide-diphossugar_trans"/>
</dbReference>
<evidence type="ECO:0000256" key="2">
    <source>
        <dbReference type="ARBA" id="ARBA00022676"/>
    </source>
</evidence>
<dbReference type="InterPro" id="IPR050321">
    <property type="entry name" value="Glycosyltr_2/OpgH_subfam"/>
</dbReference>
<dbReference type="PANTHER" id="PTHR43867">
    <property type="entry name" value="CELLULOSE SYNTHASE CATALYTIC SUBUNIT A [UDP-FORMING]"/>
    <property type="match status" value="1"/>
</dbReference>
<gene>
    <name evidence="8" type="ORF">Air01nite_13740</name>
</gene>
<dbReference type="Pfam" id="PF13641">
    <property type="entry name" value="Glyco_tranf_2_3"/>
    <property type="match status" value="1"/>
</dbReference>
<name>A0ABQ4BXN1_9ACTN</name>
<dbReference type="SUPFAM" id="SSF53448">
    <property type="entry name" value="Nucleotide-diphospho-sugar transferases"/>
    <property type="match status" value="1"/>
</dbReference>
<comment type="caution">
    <text evidence="8">The sequence shown here is derived from an EMBL/GenBank/DDBJ whole genome shotgun (WGS) entry which is preliminary data.</text>
</comment>
<dbReference type="CDD" id="cd06423">
    <property type="entry name" value="CESA_like"/>
    <property type="match status" value="1"/>
</dbReference>
<reference evidence="8 9" key="1">
    <citation type="submission" date="2021-01" db="EMBL/GenBank/DDBJ databases">
        <title>Whole genome shotgun sequence of Asanoa iriomotensis NBRC 100142.</title>
        <authorList>
            <person name="Komaki H."/>
            <person name="Tamura T."/>
        </authorList>
    </citation>
    <scope>NUCLEOTIDE SEQUENCE [LARGE SCALE GENOMIC DNA]</scope>
    <source>
        <strain evidence="8 9">NBRC 100142</strain>
    </source>
</reference>
<dbReference type="PANTHER" id="PTHR43867:SF2">
    <property type="entry name" value="CELLULOSE SYNTHASE CATALYTIC SUBUNIT A [UDP-FORMING]"/>
    <property type="match status" value="1"/>
</dbReference>
<protein>
    <recommendedName>
        <fullName evidence="10">Cellulose synthase/poly-beta-1,6-N-acetylglucosamine synthase-like glycosyltransferase</fullName>
    </recommendedName>
</protein>
<dbReference type="EMBL" id="BONC01000006">
    <property type="protein sequence ID" value="GIF55279.1"/>
    <property type="molecule type" value="Genomic_DNA"/>
</dbReference>
<dbReference type="Gene3D" id="3.90.550.10">
    <property type="entry name" value="Spore Coat Polysaccharide Biosynthesis Protein SpsA, Chain A"/>
    <property type="match status" value="1"/>
</dbReference>
<evidence type="ECO:0000256" key="4">
    <source>
        <dbReference type="ARBA" id="ARBA00022692"/>
    </source>
</evidence>
<keyword evidence="9" id="KW-1185">Reference proteome</keyword>
<proteinExistence type="predicted"/>
<feature type="transmembrane region" description="Helical" evidence="7">
    <location>
        <begin position="413"/>
        <end position="433"/>
    </location>
</feature>
<evidence type="ECO:0000256" key="1">
    <source>
        <dbReference type="ARBA" id="ARBA00004141"/>
    </source>
</evidence>
<feature type="transmembrane region" description="Helical" evidence="7">
    <location>
        <begin position="370"/>
        <end position="392"/>
    </location>
</feature>
<accession>A0ABQ4BXN1</accession>
<keyword evidence="6 7" id="KW-0472">Membrane</keyword>
<dbReference type="RefSeq" id="WP_203701073.1">
    <property type="nucleotide sequence ID" value="NZ_BAAALU010000012.1"/>
</dbReference>
<evidence type="ECO:0000313" key="9">
    <source>
        <dbReference type="Proteomes" id="UP000624325"/>
    </source>
</evidence>
<keyword evidence="2" id="KW-0328">Glycosyltransferase</keyword>
<organism evidence="8 9">
    <name type="scientific">Asanoa iriomotensis</name>
    <dbReference type="NCBI Taxonomy" id="234613"/>
    <lineage>
        <taxon>Bacteria</taxon>
        <taxon>Bacillati</taxon>
        <taxon>Actinomycetota</taxon>
        <taxon>Actinomycetes</taxon>
        <taxon>Micromonosporales</taxon>
        <taxon>Micromonosporaceae</taxon>
        <taxon>Asanoa</taxon>
    </lineage>
</organism>
<sequence length="464" mass="52708">MPALNLLLDVSIVVVSLLMLAVTVTTLAFQLYKWWRPEHNDPQRYGSPDEPRLPGVILVPMRHEESVAGHTLERLATLDHPDYWVMPIVDHPDDPGTARIAHGKAREFPGRVLVCPYPEDTDVHNKPIGLNAAVHRLLELDIPFEWIGIADAEDLFHPDLLRVVDYRFRRTNAGIVQCGVQLMNFSAHPSDLPMPEGRNPRLRRWWRANTTAWWRAANVLEYFKWFQSRLKLQAVTRVMPLGGNTVFFRREFLDALRQRYGQYWDEACLTEDCKIGIVASVLGYAVDVVYLPELVTREETPATLGGLVRQRVRWMQGFIQVFRAGEWLALPTMGQRVLAVYVLGFQFFQAFTGLLAPVALTLALWNKSPIVVALLAFLPLGLSILCVALDVLMLREFSRTFQVKARIRDYAGVILGAYPFQLVLCVAAVWAVARYALRRNDWVKTTHHGTHLPAPDPELVGGPR</sequence>
<feature type="transmembrane region" description="Helical" evidence="7">
    <location>
        <begin position="338"/>
        <end position="364"/>
    </location>
</feature>
<evidence type="ECO:0000256" key="3">
    <source>
        <dbReference type="ARBA" id="ARBA00022679"/>
    </source>
</evidence>
<feature type="transmembrane region" description="Helical" evidence="7">
    <location>
        <begin position="6"/>
        <end position="29"/>
    </location>
</feature>
<evidence type="ECO:0000313" key="8">
    <source>
        <dbReference type="EMBL" id="GIF55279.1"/>
    </source>
</evidence>
<keyword evidence="3" id="KW-0808">Transferase</keyword>
<evidence type="ECO:0008006" key="10">
    <source>
        <dbReference type="Google" id="ProtNLM"/>
    </source>
</evidence>